<evidence type="ECO:0000259" key="10">
    <source>
        <dbReference type="PROSITE" id="PS50164"/>
    </source>
</evidence>
<feature type="compositionally biased region" description="Acidic residues" evidence="8">
    <location>
        <begin position="11"/>
        <end position="22"/>
    </location>
</feature>
<dbReference type="EMBL" id="BJVC01000002">
    <property type="protein sequence ID" value="GEL02059.1"/>
    <property type="molecule type" value="Genomic_DNA"/>
</dbReference>
<dbReference type="GO" id="GO:0009380">
    <property type="term" value="C:excinuclease repair complex"/>
    <property type="evidence" value="ECO:0007669"/>
    <property type="project" value="InterPro"/>
</dbReference>
<dbReference type="SMART" id="SM00278">
    <property type="entry name" value="HhH1"/>
    <property type="match status" value="2"/>
</dbReference>
<keyword evidence="6 7" id="KW-0742">SOS response</keyword>
<evidence type="ECO:0000256" key="4">
    <source>
        <dbReference type="ARBA" id="ARBA00022881"/>
    </source>
</evidence>
<evidence type="ECO:0000313" key="12">
    <source>
        <dbReference type="EMBL" id="GEL02059.1"/>
    </source>
</evidence>
<evidence type="ECO:0000259" key="11">
    <source>
        <dbReference type="PROSITE" id="PS50165"/>
    </source>
</evidence>
<dbReference type="GO" id="GO:0009432">
    <property type="term" value="P:SOS response"/>
    <property type="evidence" value="ECO:0007669"/>
    <property type="project" value="UniProtKB-UniRule"/>
</dbReference>
<comment type="similarity">
    <text evidence="7">Belongs to the UvrC family.</text>
</comment>
<evidence type="ECO:0000256" key="7">
    <source>
        <dbReference type="HAMAP-Rule" id="MF_00203"/>
    </source>
</evidence>
<comment type="function">
    <text evidence="7">The UvrABC repair system catalyzes the recognition and processing of DNA lesions. UvrC both incises the 5' and 3' sides of the lesion. The N-terminal half is responsible for the 3' incision and the C-terminal half is responsible for the 5' incision.</text>
</comment>
<keyword evidence="1 7" id="KW-0963">Cytoplasm</keyword>
<evidence type="ECO:0000256" key="3">
    <source>
        <dbReference type="ARBA" id="ARBA00022769"/>
    </source>
</evidence>
<protein>
    <recommendedName>
        <fullName evidence="7">UvrABC system protein C</fullName>
        <shortName evidence="7">Protein UvrC</shortName>
    </recommendedName>
    <alternativeName>
        <fullName evidence="7">Excinuclease ABC subunit C</fullName>
    </alternativeName>
</protein>
<dbReference type="SUPFAM" id="SSF82771">
    <property type="entry name" value="GIY-YIG endonuclease"/>
    <property type="match status" value="1"/>
</dbReference>
<dbReference type="Pfam" id="PF02151">
    <property type="entry name" value="UVR"/>
    <property type="match status" value="1"/>
</dbReference>
<dbReference type="InterPro" id="IPR004791">
    <property type="entry name" value="UvrC"/>
</dbReference>
<keyword evidence="3 7" id="KW-0228">DNA excision</keyword>
<dbReference type="Gene3D" id="3.40.1440.10">
    <property type="entry name" value="GIY-YIG endonuclease"/>
    <property type="match status" value="1"/>
</dbReference>
<dbReference type="NCBIfam" id="TIGR00194">
    <property type="entry name" value="uvrC"/>
    <property type="match status" value="1"/>
</dbReference>
<feature type="domain" description="UVR" evidence="9">
    <location>
        <begin position="286"/>
        <end position="321"/>
    </location>
</feature>
<dbReference type="InterPro" id="IPR010994">
    <property type="entry name" value="RuvA_2-like"/>
</dbReference>
<dbReference type="GO" id="GO:0005737">
    <property type="term" value="C:cytoplasm"/>
    <property type="evidence" value="ECO:0007669"/>
    <property type="project" value="UniProtKB-SubCell"/>
</dbReference>
<evidence type="ECO:0000313" key="13">
    <source>
        <dbReference type="Proteomes" id="UP000321405"/>
    </source>
</evidence>
<dbReference type="CDD" id="cd10434">
    <property type="entry name" value="GIY-YIG_UvrC_Cho"/>
    <property type="match status" value="1"/>
</dbReference>
<feature type="compositionally biased region" description="Basic and acidic residues" evidence="8">
    <location>
        <begin position="23"/>
        <end position="42"/>
    </location>
</feature>
<name>A0A511BP03_9PROT</name>
<dbReference type="InterPro" id="IPR035901">
    <property type="entry name" value="GIY-YIG_endonuc_sf"/>
</dbReference>
<dbReference type="SUPFAM" id="SSF46600">
    <property type="entry name" value="C-terminal UvrC-binding domain of UvrB"/>
    <property type="match status" value="1"/>
</dbReference>
<dbReference type="Proteomes" id="UP000321405">
    <property type="component" value="Unassembled WGS sequence"/>
</dbReference>
<dbReference type="InterPro" id="IPR003583">
    <property type="entry name" value="Hlx-hairpin-Hlx_DNA-bd_motif"/>
</dbReference>
<dbReference type="Pfam" id="PF08459">
    <property type="entry name" value="UvrC_RNaseH_dom"/>
    <property type="match status" value="1"/>
</dbReference>
<keyword evidence="4 7" id="KW-0267">Excision nuclease</keyword>
<evidence type="ECO:0000256" key="2">
    <source>
        <dbReference type="ARBA" id="ARBA00022763"/>
    </source>
</evidence>
<organism evidence="12 13">
    <name type="scientific">Swaminathania salitolerans</name>
    <dbReference type="NCBI Taxonomy" id="182838"/>
    <lineage>
        <taxon>Bacteria</taxon>
        <taxon>Pseudomonadati</taxon>
        <taxon>Pseudomonadota</taxon>
        <taxon>Alphaproteobacteria</taxon>
        <taxon>Acetobacterales</taxon>
        <taxon>Acetobacteraceae</taxon>
        <taxon>Swaminathania</taxon>
    </lineage>
</organism>
<dbReference type="GO" id="GO:0009381">
    <property type="term" value="F:excinuclease ABC activity"/>
    <property type="evidence" value="ECO:0007669"/>
    <property type="project" value="UniProtKB-UniRule"/>
</dbReference>
<dbReference type="InterPro" id="IPR036876">
    <property type="entry name" value="UVR_dom_sf"/>
</dbReference>
<accession>A0A511BP03</accession>
<dbReference type="FunFam" id="3.40.1440.10:FF:000001">
    <property type="entry name" value="UvrABC system protein C"/>
    <property type="match status" value="1"/>
</dbReference>
<dbReference type="InterPro" id="IPR038476">
    <property type="entry name" value="UvrC_RNase_H_dom_sf"/>
</dbReference>
<dbReference type="Gene3D" id="3.30.420.340">
    <property type="entry name" value="UvrC, RNAse H endonuclease domain"/>
    <property type="match status" value="1"/>
</dbReference>
<keyword evidence="5 7" id="KW-0234">DNA repair</keyword>
<evidence type="ECO:0000256" key="6">
    <source>
        <dbReference type="ARBA" id="ARBA00023236"/>
    </source>
</evidence>
<proteinExistence type="inferred from homology"/>
<dbReference type="InterPro" id="IPR000305">
    <property type="entry name" value="GIY-YIG_endonuc"/>
</dbReference>
<dbReference type="PANTHER" id="PTHR30562:SF1">
    <property type="entry name" value="UVRABC SYSTEM PROTEIN C"/>
    <property type="match status" value="1"/>
</dbReference>
<dbReference type="Pfam" id="PF01541">
    <property type="entry name" value="GIY-YIG"/>
    <property type="match status" value="1"/>
</dbReference>
<sequence>MRDAPEHESEPEFEPECDDEACDDHASDDIRADVMDPEGAERRRSRKAQPIGEEPRPEDHEAENDQAGNAGDRAVAGSEARVAEGPDAIREALRTIPFSPGVYRMLGAKGEVLYVGKALSLRKRVSSYLRLNQLPERLRRMVSLTRQMEIVTTRTEAEALLLEANFIKKMKPRFNILLRDDKSYPWIMLTEGHAFPQITKQRGRPVKDATYWGPFASAWAVNQTLNLIQRSFLLRSCSDAVLSSRTRPCLLFQIRRCSAPCVGRIDEDGYGALVEETRQFLSGKSTDVQKALVEEMEKASEALEFERAATIRDRIRGFSSMQESGIINPASIGDADIVALWQEAGKSCIQVFFIRNSRNNGNRAFYPDHADDDAPADILSAFLLQFYDDKPPPAQILLNADPAEFDLVSEALTLKRGRKVELVQPKRGERREVVVHAETNAREALERRLAETAGIRKLLEGVASTFGLDAVPQRIETYDNSHIMGQHAYGVMVVGGPEGFVKRAYRKFTIRGPVTPGDDFGMMREVMERRFGRRSEESEGNERPQDWPDLLLIDGGLGQFNAVKAVLSELGVQGVPIVAIAKGPDRDAGREWFFQDGRSPFQLPPNDPVLYYLQRLRDEAHRFAITTHRAGRSKAIRSSELDAVPGIGAVRKRALLNHFGSLKGVRQAGMDELAAVPGISGETARSIYQFFHPQ</sequence>
<evidence type="ECO:0000256" key="8">
    <source>
        <dbReference type="SAM" id="MobiDB-lite"/>
    </source>
</evidence>
<dbReference type="GO" id="GO:0006289">
    <property type="term" value="P:nucleotide-excision repair"/>
    <property type="evidence" value="ECO:0007669"/>
    <property type="project" value="UniProtKB-UniRule"/>
</dbReference>
<dbReference type="PROSITE" id="PS50165">
    <property type="entry name" value="UVRC"/>
    <property type="match status" value="1"/>
</dbReference>
<comment type="subunit">
    <text evidence="7">Interacts with UvrB in an incision complex.</text>
</comment>
<gene>
    <name evidence="7 12" type="primary">uvrC</name>
    <name evidence="12" type="ORF">SSA02_12220</name>
</gene>
<evidence type="ECO:0000259" key="9">
    <source>
        <dbReference type="PROSITE" id="PS50151"/>
    </source>
</evidence>
<dbReference type="Pfam" id="PF14520">
    <property type="entry name" value="HHH_5"/>
    <property type="match status" value="1"/>
</dbReference>
<dbReference type="GO" id="GO:0003677">
    <property type="term" value="F:DNA binding"/>
    <property type="evidence" value="ECO:0007669"/>
    <property type="project" value="UniProtKB-UniRule"/>
</dbReference>
<feature type="domain" description="GIY-YIG" evidence="10">
    <location>
        <begin position="98"/>
        <end position="176"/>
    </location>
</feature>
<comment type="subcellular location">
    <subcellularLocation>
        <location evidence="7">Cytoplasm</location>
    </subcellularLocation>
</comment>
<dbReference type="InterPro" id="IPR001162">
    <property type="entry name" value="UvrC_RNase_H_dom"/>
</dbReference>
<dbReference type="SMART" id="SM00465">
    <property type="entry name" value="GIYc"/>
    <property type="match status" value="1"/>
</dbReference>
<dbReference type="Pfam" id="PF22920">
    <property type="entry name" value="UvrC_RNaseH"/>
    <property type="match status" value="1"/>
</dbReference>
<feature type="compositionally biased region" description="Basic and acidic residues" evidence="8">
    <location>
        <begin position="1"/>
        <end position="10"/>
    </location>
</feature>
<dbReference type="PANTHER" id="PTHR30562">
    <property type="entry name" value="UVRC/OXIDOREDUCTASE"/>
    <property type="match status" value="1"/>
</dbReference>
<dbReference type="AlphaFoldDB" id="A0A511BP03"/>
<comment type="caution">
    <text evidence="12">The sequence shown here is derived from an EMBL/GenBank/DDBJ whole genome shotgun (WGS) entry which is preliminary data.</text>
</comment>
<dbReference type="InterPro" id="IPR047296">
    <property type="entry name" value="GIY-YIG_UvrC_Cho"/>
</dbReference>
<dbReference type="FunFam" id="3.30.420.340:FF:000001">
    <property type="entry name" value="UvrABC system protein C"/>
    <property type="match status" value="1"/>
</dbReference>
<dbReference type="HAMAP" id="MF_00203">
    <property type="entry name" value="UvrC"/>
    <property type="match status" value="1"/>
</dbReference>
<reference evidence="12 13" key="1">
    <citation type="submission" date="2019-07" db="EMBL/GenBank/DDBJ databases">
        <title>Whole genome shotgun sequence of Swaminathania salitolerans NBRC 104436.</title>
        <authorList>
            <person name="Hosoyama A."/>
            <person name="Uohara A."/>
            <person name="Ohji S."/>
            <person name="Ichikawa N."/>
        </authorList>
    </citation>
    <scope>NUCLEOTIDE SEQUENCE [LARGE SCALE GENOMIC DNA]</scope>
    <source>
        <strain evidence="12 13">NBRC 104436</strain>
    </source>
</reference>
<dbReference type="InterPro" id="IPR001943">
    <property type="entry name" value="UVR_dom"/>
</dbReference>
<dbReference type="InterPro" id="IPR050066">
    <property type="entry name" value="UvrABC_protein_C"/>
</dbReference>
<keyword evidence="2 7" id="KW-0227">DNA damage</keyword>
<evidence type="ECO:0000256" key="5">
    <source>
        <dbReference type="ARBA" id="ARBA00023204"/>
    </source>
</evidence>
<dbReference type="NCBIfam" id="NF001824">
    <property type="entry name" value="PRK00558.1-5"/>
    <property type="match status" value="1"/>
</dbReference>
<dbReference type="PROSITE" id="PS50151">
    <property type="entry name" value="UVR"/>
    <property type="match status" value="1"/>
</dbReference>
<dbReference type="PROSITE" id="PS50164">
    <property type="entry name" value="GIY_YIG"/>
    <property type="match status" value="1"/>
</dbReference>
<dbReference type="Gene3D" id="1.10.150.20">
    <property type="entry name" value="5' to 3' exonuclease, C-terminal subdomain"/>
    <property type="match status" value="1"/>
</dbReference>
<keyword evidence="13" id="KW-1185">Reference proteome</keyword>
<feature type="domain" description="UvrC family homology region profile" evidence="11">
    <location>
        <begin position="337"/>
        <end position="567"/>
    </location>
</feature>
<evidence type="ECO:0000256" key="1">
    <source>
        <dbReference type="ARBA" id="ARBA00022490"/>
    </source>
</evidence>
<feature type="region of interest" description="Disordered" evidence="8">
    <location>
        <begin position="1"/>
        <end position="78"/>
    </location>
</feature>
<dbReference type="SUPFAM" id="SSF47781">
    <property type="entry name" value="RuvA domain 2-like"/>
    <property type="match status" value="1"/>
</dbReference>
<dbReference type="Gene3D" id="4.10.860.10">
    <property type="entry name" value="UVR domain"/>
    <property type="match status" value="1"/>
</dbReference>